<proteinExistence type="predicted"/>
<name>A0A1M5YJ58_9BURK</name>
<dbReference type="RefSeq" id="WP_073104933.1">
    <property type="nucleotide sequence ID" value="NZ_FQXE01000009.1"/>
</dbReference>
<dbReference type="InterPro" id="IPR035338">
    <property type="entry name" value="KleA/KleC-like"/>
</dbReference>
<dbReference type="Proteomes" id="UP000184226">
    <property type="component" value="Unassembled WGS sequence"/>
</dbReference>
<reference evidence="2 3" key="1">
    <citation type="submission" date="2016-11" db="EMBL/GenBank/DDBJ databases">
        <authorList>
            <person name="Jaros S."/>
            <person name="Januszkiewicz K."/>
            <person name="Wedrychowicz H."/>
        </authorList>
    </citation>
    <scope>NUCLEOTIDE SEQUENCE [LARGE SCALE GENOMIC DNA]</scope>
    <source>
        <strain evidence="2 3">CGMCC 1.10190</strain>
    </source>
</reference>
<organism evidence="2 3">
    <name type="scientific">Pollutimonas bauzanensis</name>
    <dbReference type="NCBI Taxonomy" id="658167"/>
    <lineage>
        <taxon>Bacteria</taxon>
        <taxon>Pseudomonadati</taxon>
        <taxon>Pseudomonadota</taxon>
        <taxon>Betaproteobacteria</taxon>
        <taxon>Burkholderiales</taxon>
        <taxon>Alcaligenaceae</taxon>
        <taxon>Pollutimonas</taxon>
    </lineage>
</organism>
<dbReference type="AlphaFoldDB" id="A0A1M5YJ58"/>
<evidence type="ECO:0000313" key="3">
    <source>
        <dbReference type="Proteomes" id="UP000184226"/>
    </source>
</evidence>
<evidence type="ECO:0000313" key="2">
    <source>
        <dbReference type="EMBL" id="SHI11958.1"/>
    </source>
</evidence>
<dbReference type="EMBL" id="FQXE01000009">
    <property type="protein sequence ID" value="SHI11958.1"/>
    <property type="molecule type" value="Genomic_DNA"/>
</dbReference>
<sequence length="77" mass="8741">MVNIRFLRAVEFLPEVGASILRQRDGVLNLLATASDLRRRAELIEEQAQQAQQVLERRVREIWSEAQLEAAAGRAGR</sequence>
<keyword evidence="3" id="KW-1185">Reference proteome</keyword>
<protein>
    <submittedName>
        <fullName evidence="2">Uncharacterized protein</fullName>
    </submittedName>
</protein>
<dbReference type="OrthoDB" id="9873398at2"/>
<evidence type="ECO:0000256" key="1">
    <source>
        <dbReference type="SAM" id="Coils"/>
    </source>
</evidence>
<dbReference type="Pfam" id="PF17383">
    <property type="entry name" value="kleA_kleC"/>
    <property type="match status" value="1"/>
</dbReference>
<gene>
    <name evidence="2" type="ORF">SAMN04488135_109137</name>
</gene>
<feature type="coiled-coil region" evidence="1">
    <location>
        <begin position="27"/>
        <end position="61"/>
    </location>
</feature>
<keyword evidence="1" id="KW-0175">Coiled coil</keyword>
<dbReference type="STRING" id="658167.SAMN04488135_109137"/>
<accession>A0A1M5YJ58</accession>